<feature type="compositionally biased region" description="Gly residues" evidence="6">
    <location>
        <begin position="425"/>
        <end position="435"/>
    </location>
</feature>
<proteinExistence type="inferred from homology"/>
<dbReference type="GO" id="GO:0004534">
    <property type="term" value="F:5'-3' RNA exonuclease activity"/>
    <property type="evidence" value="ECO:0000318"/>
    <property type="project" value="GO_Central"/>
</dbReference>
<keyword evidence="4" id="KW-0378">Hydrolase</keyword>
<dbReference type="Gene3D" id="3.40.50.12390">
    <property type="match status" value="2"/>
</dbReference>
<feature type="compositionally biased region" description="Low complexity" evidence="6">
    <location>
        <begin position="1746"/>
        <end position="1763"/>
    </location>
</feature>
<dbReference type="InterPro" id="IPR040992">
    <property type="entry name" value="XRN1_D1"/>
</dbReference>
<feature type="region of interest" description="Disordered" evidence="6">
    <location>
        <begin position="1525"/>
        <end position="1661"/>
    </location>
</feature>
<dbReference type="RefSeq" id="XP_001695429.2">
    <property type="nucleotide sequence ID" value="XM_001695377.2"/>
</dbReference>
<dbReference type="EMBL" id="CM008967">
    <property type="protein sequence ID" value="PNW82465.1"/>
    <property type="molecule type" value="Genomic_DNA"/>
</dbReference>
<feature type="region of interest" description="Disordered" evidence="6">
    <location>
        <begin position="1228"/>
        <end position="1260"/>
    </location>
</feature>
<dbReference type="InterPro" id="IPR047007">
    <property type="entry name" value="XRN1_D1_sf"/>
</dbReference>
<feature type="compositionally biased region" description="Low complexity" evidence="6">
    <location>
        <begin position="1785"/>
        <end position="1816"/>
    </location>
</feature>
<evidence type="ECO:0000256" key="1">
    <source>
        <dbReference type="ARBA" id="ARBA00006994"/>
    </source>
</evidence>
<evidence type="ECO:0000256" key="3">
    <source>
        <dbReference type="ARBA" id="ARBA00022722"/>
    </source>
</evidence>
<feature type="compositionally biased region" description="Low complexity" evidence="6">
    <location>
        <begin position="1577"/>
        <end position="1641"/>
    </location>
</feature>
<dbReference type="InterPro" id="IPR027073">
    <property type="entry name" value="5_3_exoribonuclease"/>
</dbReference>
<feature type="region of interest" description="Disordered" evidence="6">
    <location>
        <begin position="1785"/>
        <end position="1825"/>
    </location>
</feature>
<dbReference type="InterPro" id="IPR004859">
    <property type="entry name" value="Xrn1_N"/>
</dbReference>
<dbReference type="Gramene" id="PNW82465">
    <property type="protein sequence ID" value="PNW82465"/>
    <property type="gene ID" value="CHLRE_06g280050v5"/>
</dbReference>
<dbReference type="Gene3D" id="1.25.40.1050">
    <property type="match status" value="1"/>
</dbReference>
<dbReference type="Pfam" id="PF03159">
    <property type="entry name" value="XRN_N"/>
    <property type="match status" value="1"/>
</dbReference>
<gene>
    <name evidence="12" type="ORF">CHLRE_06g280050v5</name>
</gene>
<evidence type="ECO:0000259" key="9">
    <source>
        <dbReference type="Pfam" id="PF18129"/>
    </source>
</evidence>
<keyword evidence="3" id="KW-0540">Nuclease</keyword>
<feature type="domain" description="Xrn1 helical" evidence="8">
    <location>
        <begin position="463"/>
        <end position="635"/>
    </location>
</feature>
<evidence type="ECO:0000256" key="4">
    <source>
        <dbReference type="ARBA" id="ARBA00022801"/>
    </source>
</evidence>
<dbReference type="InterPro" id="IPR047008">
    <property type="entry name" value="XRN1_SH3_sf"/>
</dbReference>
<dbReference type="GO" id="GO:0005634">
    <property type="term" value="C:nucleus"/>
    <property type="evidence" value="ECO:0000318"/>
    <property type="project" value="GO_Central"/>
</dbReference>
<feature type="compositionally biased region" description="Pro residues" evidence="6">
    <location>
        <begin position="1525"/>
        <end position="1550"/>
    </location>
</feature>
<evidence type="ECO:0000256" key="2">
    <source>
        <dbReference type="ARBA" id="ARBA00022664"/>
    </source>
</evidence>
<feature type="region of interest" description="Disordered" evidence="6">
    <location>
        <begin position="1678"/>
        <end position="1767"/>
    </location>
</feature>
<dbReference type="GO" id="GO:0006397">
    <property type="term" value="P:mRNA processing"/>
    <property type="evidence" value="ECO:0007669"/>
    <property type="project" value="UniProtKB-KW"/>
</dbReference>
<feature type="region of interest" description="Disordered" evidence="6">
    <location>
        <begin position="365"/>
        <end position="391"/>
    </location>
</feature>
<dbReference type="GeneID" id="5720902"/>
<dbReference type="InterPro" id="IPR041385">
    <property type="entry name" value="SH3_12"/>
</dbReference>
<keyword evidence="13" id="KW-1185">Reference proteome</keyword>
<feature type="compositionally biased region" description="Pro residues" evidence="6">
    <location>
        <begin position="1387"/>
        <end position="1424"/>
    </location>
</feature>
<evidence type="ECO:0000256" key="6">
    <source>
        <dbReference type="SAM" id="MobiDB-lite"/>
    </source>
</evidence>
<protein>
    <submittedName>
        <fullName evidence="12">Uncharacterized protein</fullName>
    </submittedName>
</protein>
<feature type="compositionally biased region" description="Low complexity" evidence="6">
    <location>
        <begin position="1551"/>
        <end position="1568"/>
    </location>
</feature>
<dbReference type="FunFam" id="1.25.40.1050:FF:000002">
    <property type="entry name" value="5'-3' exoribonuclease"/>
    <property type="match status" value="1"/>
</dbReference>
<dbReference type="InParanoid" id="A0A2K3DPK1"/>
<dbReference type="PANTHER" id="PTHR12341:SF7">
    <property type="entry name" value="5'-3' EXORIBONUCLEASE 1"/>
    <property type="match status" value="1"/>
</dbReference>
<keyword evidence="5" id="KW-0269">Exonuclease</keyword>
<dbReference type="Pfam" id="PF18332">
    <property type="entry name" value="XRN1_D1"/>
    <property type="match status" value="1"/>
</dbReference>
<name>A0A2K3DPK1_CHLRE</name>
<dbReference type="PANTHER" id="PTHR12341">
    <property type="entry name" value="5'-&gt;3' EXORIBONUCLEASE"/>
    <property type="match status" value="1"/>
</dbReference>
<feature type="domain" description="Xrn1 N-terminal" evidence="7">
    <location>
        <begin position="1"/>
        <end position="225"/>
    </location>
</feature>
<dbReference type="Pfam" id="PF17846">
    <property type="entry name" value="XRN_M"/>
    <property type="match status" value="2"/>
</dbReference>
<dbReference type="GO" id="GO:0003723">
    <property type="term" value="F:RNA binding"/>
    <property type="evidence" value="ECO:0000318"/>
    <property type="project" value="GO_Central"/>
</dbReference>
<feature type="domain" description="Xrn1 helical" evidence="8">
    <location>
        <begin position="275"/>
        <end position="371"/>
    </location>
</feature>
<feature type="compositionally biased region" description="Low complexity" evidence="6">
    <location>
        <begin position="1233"/>
        <end position="1246"/>
    </location>
</feature>
<dbReference type="Pfam" id="PF18334">
    <property type="entry name" value="XRN1_D2_D3"/>
    <property type="match status" value="1"/>
</dbReference>
<dbReference type="KEGG" id="cre:CHLRE_06g280050v5"/>
<feature type="region of interest" description="Disordered" evidence="6">
    <location>
        <begin position="412"/>
        <end position="442"/>
    </location>
</feature>
<evidence type="ECO:0000313" key="12">
    <source>
        <dbReference type="EMBL" id="PNW82465.1"/>
    </source>
</evidence>
<feature type="domain" description="Exoribonuclease Xrn1 D2/D3" evidence="11">
    <location>
        <begin position="883"/>
        <end position="1112"/>
    </location>
</feature>
<dbReference type="STRING" id="3055.A0A2K3DPK1"/>
<evidence type="ECO:0000259" key="10">
    <source>
        <dbReference type="Pfam" id="PF18332"/>
    </source>
</evidence>
<keyword evidence="2" id="KW-0507">mRNA processing</keyword>
<dbReference type="Gene3D" id="2.30.30.750">
    <property type="match status" value="1"/>
</dbReference>
<evidence type="ECO:0000313" key="13">
    <source>
        <dbReference type="Proteomes" id="UP000006906"/>
    </source>
</evidence>
<feature type="domain" description="5'-3' exoribonuclease 1 D1" evidence="10">
    <location>
        <begin position="682"/>
        <end position="859"/>
    </location>
</feature>
<accession>A0A2K3DPK1</accession>
<feature type="domain" description="5'-3' exoribonuclease 1 SH3-like" evidence="9">
    <location>
        <begin position="1152"/>
        <end position="1214"/>
    </location>
</feature>
<dbReference type="ExpressionAtlas" id="A0A2K3DPK1">
    <property type="expression patterns" value="baseline"/>
</dbReference>
<sequence length="1861" mass="197021">MGIPKFYRWLSERYPLLNQKLTLTEGPPEMDNLYLDMNGIIHNCTHANRKDIGGVTEEDMMLKVFDYLDKLVQIVRPQKLLFMAIDGVAPRAKMNQQRSRRFKSAMERLKNEEEQRRKGEVVPDDAFDSNCITPGTEFMARLGKHLRFFIRRKMAEDPLWQKPNVVFSGHEVPGEGEHKIMEYIRWEKRQPSYQPNQRHCMYGLDADLIMLSLVTHEPHFCLLREVVSYTGQNRGQPAREVLDNPCAENFIMFQIGLLREYFELEFGCIKLPFALDLERIVDDYVLMCMLVGNDFLPALPTLDIAEGALNKLMDLYKELLPSLGGYLTYAGELDRRRLEVLLERLGQMELATLEERAQDAEFMENKRAKRAARNGGGGGGSGARGTPHGSRMQLDEVDAGMRSLALSRDPTQGNLLNTALEPGDEGGGAGPGPGSGAVQSGPTMMSREARAMMMSGLGAEGLQMWKDRYYTEKLHAHTAEEWRQVVEHYIAGLHWVLEYYYRGVASWDWYYPYHYAPMASDLVNLDSIQVAFAQGTPFRPFEQLLAVLPAASCKLLPPAFRVLMTEPESPIIDFYPDSFDVDMEGKRADWEGVVLVPFVDESRLLKAVSSVRSTLLSAEEQSRNKLGSIQIFQFSRGTTEPTYCKSTMPKLFKDLQTCNSRCLERPPPPPLPAGGKGFTPQLVAGTKIGLFTPQGMPTLKSLQVRPQMRNAGVNVLGTPSRKDSLILGLKDLREALGGAVLSAEQVATSGLLGSRAYINWPYLQEARVVRVSDRAGQAFYDTKGAIKVQKWQQHEAQRWETDAGMLTATFLTKFGIDVGRVDLVVGVKVCLGYVRHSDGTIEKTYAKEEQQVPLQAVIRQRPQQAAAGAAGAAAAEDTPAFPELHEGNQVVFLGKHHYGCMAVVLSDLGKSLSVKPAGKGKGAAAANGHYRILVQPITEAAGQQALRSAKRVVERFAVKYYTSSDVAHRVGITPRLLGRITGNMWGRDGDDRYDLGLAIKTSSRDVCVPGFSQPTEDGNGWTYSAAVITILQEYRKTYDWLWAYLIKTENEGLGDIRLDQVLGGMSPTQRKDKVRELTEWIKSTPLAKRPLVKLGVQILADEGVKVLQTTVTPVPARPPAAAEYENVPPALLLPPYTPGPDTVKLAVQGGPFELGDRVVCVSSKGSPPYGLRGTIIGVYEEACEVVFDEEFGGGSNLGGRVSGKSGAFVPKDLLLGVNKAADIHLQKHEMPRQQQPAKPKAEQAAGAAGGGGGKGGQKSTVASLASGKCVPASVAPSAPAAPPAPSSKLLGAAMRTASGQLPTVAAPAPPDAGAGAGKVLLEKLTAGSRSSSADNGAAAAQVAAAAAAGAAAAVAGEKPADAVGSLAALQKLVPNARVGQPTGLSPTAPPQAQPQPQPPQPPPHMMAPQPQYGPPPPGMYPLPHPGAMMPPHGMMPPPGAPYGPQGPYGPPPPGMYGYPPYGPPPMGGPMGPGPMGPPMGMPMPMGPGPMGPPGMMMPSPGMPYGAMPPPGMPYGAMPPPPPHMMAPPPHMAPGPQSPRPPAQAPAPPAPAQQQQQTPPAPQQQQQQQTRGKGANGGRTAQNGNAAQQQQQQPKGGNRSVGGAQAPGAGAEPTQPSTAADTPAPTAAARGTAAPTPAAVAQPPAPAPKSHPIDFNSPMQSFDEGDEAVAAMVARIKANGAAQASRPGVAAAARQGGSHGASPARQHGTGSGVDEDGKPGSSFGKSAKLPEADGRGFRGRGKPALPPAGVGAAGAPPAPGSAADFGRHSLDGIQAGAALLRSLQAPGAAGAGPSNLAPPAAAPAAAAPSAAAVAAAAAPPPPNPGAALLMKLQVAAAADAARAQSFDSGADLLKELKQGPKG</sequence>
<dbReference type="Pfam" id="PF18129">
    <property type="entry name" value="SH3_12"/>
    <property type="match status" value="1"/>
</dbReference>
<dbReference type="Proteomes" id="UP000006906">
    <property type="component" value="Chromosome 6"/>
</dbReference>
<dbReference type="InterPro" id="IPR041412">
    <property type="entry name" value="Xrn1_helical"/>
</dbReference>
<reference evidence="12 13" key="1">
    <citation type="journal article" date="2007" name="Science">
        <title>The Chlamydomonas genome reveals the evolution of key animal and plant functions.</title>
        <authorList>
            <person name="Merchant S.S."/>
            <person name="Prochnik S.E."/>
            <person name="Vallon O."/>
            <person name="Harris E.H."/>
            <person name="Karpowicz S.J."/>
            <person name="Witman G.B."/>
            <person name="Terry A."/>
            <person name="Salamov A."/>
            <person name="Fritz-Laylin L.K."/>
            <person name="Marechal-Drouard L."/>
            <person name="Marshall W.F."/>
            <person name="Qu L.H."/>
            <person name="Nelson D.R."/>
            <person name="Sanderfoot A.A."/>
            <person name="Spalding M.H."/>
            <person name="Kapitonov V.V."/>
            <person name="Ren Q."/>
            <person name="Ferris P."/>
            <person name="Lindquist E."/>
            <person name="Shapiro H."/>
            <person name="Lucas S.M."/>
            <person name="Grimwood J."/>
            <person name="Schmutz J."/>
            <person name="Cardol P."/>
            <person name="Cerutti H."/>
            <person name="Chanfreau G."/>
            <person name="Chen C.L."/>
            <person name="Cognat V."/>
            <person name="Croft M.T."/>
            <person name="Dent R."/>
            <person name="Dutcher S."/>
            <person name="Fernandez E."/>
            <person name="Fukuzawa H."/>
            <person name="Gonzalez-Ballester D."/>
            <person name="Gonzalez-Halphen D."/>
            <person name="Hallmann A."/>
            <person name="Hanikenne M."/>
            <person name="Hippler M."/>
            <person name="Inwood W."/>
            <person name="Jabbari K."/>
            <person name="Kalanon M."/>
            <person name="Kuras R."/>
            <person name="Lefebvre P.A."/>
            <person name="Lemaire S.D."/>
            <person name="Lobanov A.V."/>
            <person name="Lohr M."/>
            <person name="Manuell A."/>
            <person name="Meier I."/>
            <person name="Mets L."/>
            <person name="Mittag M."/>
            <person name="Mittelmeier T."/>
            <person name="Moroney J.V."/>
            <person name="Moseley J."/>
            <person name="Napoli C."/>
            <person name="Nedelcu A.M."/>
            <person name="Niyogi K."/>
            <person name="Novoselov S.V."/>
            <person name="Paulsen I.T."/>
            <person name="Pazour G."/>
            <person name="Purton S."/>
            <person name="Ral J.P."/>
            <person name="Riano-Pachon D.M."/>
            <person name="Riekhof W."/>
            <person name="Rymarquis L."/>
            <person name="Schroda M."/>
            <person name="Stern D."/>
            <person name="Umen J."/>
            <person name="Willows R."/>
            <person name="Wilson N."/>
            <person name="Zimmer S.L."/>
            <person name="Allmer J."/>
            <person name="Balk J."/>
            <person name="Bisova K."/>
            <person name="Chen C.J."/>
            <person name="Elias M."/>
            <person name="Gendler K."/>
            <person name="Hauser C."/>
            <person name="Lamb M.R."/>
            <person name="Ledford H."/>
            <person name="Long J.C."/>
            <person name="Minagawa J."/>
            <person name="Page M.D."/>
            <person name="Pan J."/>
            <person name="Pootakham W."/>
            <person name="Roje S."/>
            <person name="Rose A."/>
            <person name="Stahlberg E."/>
            <person name="Terauchi A.M."/>
            <person name="Yang P."/>
            <person name="Ball S."/>
            <person name="Bowler C."/>
            <person name="Dieckmann C.L."/>
            <person name="Gladyshev V.N."/>
            <person name="Green P."/>
            <person name="Jorgensen R."/>
            <person name="Mayfield S."/>
            <person name="Mueller-Roeber B."/>
            <person name="Rajamani S."/>
            <person name="Sayre R.T."/>
            <person name="Brokstein P."/>
            <person name="Dubchak I."/>
            <person name="Goodstein D."/>
            <person name="Hornick L."/>
            <person name="Huang Y.W."/>
            <person name="Jhaveri J."/>
            <person name="Luo Y."/>
            <person name="Martinez D."/>
            <person name="Ngau W.C."/>
            <person name="Otillar B."/>
            <person name="Poliakov A."/>
            <person name="Porter A."/>
            <person name="Szajkowski L."/>
            <person name="Werner G."/>
            <person name="Zhou K."/>
            <person name="Grigoriev I.V."/>
            <person name="Rokhsar D.S."/>
            <person name="Grossman A.R."/>
        </authorList>
    </citation>
    <scope>NUCLEOTIDE SEQUENCE [LARGE SCALE GENOMIC DNA]</scope>
    <source>
        <strain evidence="13">CC-503</strain>
    </source>
</reference>
<dbReference type="InterPro" id="IPR041106">
    <property type="entry name" value="XRN1_D2_D3"/>
</dbReference>
<dbReference type="CDD" id="cd18673">
    <property type="entry name" value="PIN_XRN1-2-like"/>
    <property type="match status" value="1"/>
</dbReference>
<evidence type="ECO:0000259" key="11">
    <source>
        <dbReference type="Pfam" id="PF18334"/>
    </source>
</evidence>
<evidence type="ECO:0000256" key="5">
    <source>
        <dbReference type="ARBA" id="ARBA00022839"/>
    </source>
</evidence>
<dbReference type="PaxDb" id="3055-EDP01687"/>
<feature type="compositionally biased region" description="Gly residues" evidence="6">
    <location>
        <begin position="374"/>
        <end position="383"/>
    </location>
</feature>
<organism evidence="12 13">
    <name type="scientific">Chlamydomonas reinhardtii</name>
    <name type="common">Chlamydomonas smithii</name>
    <dbReference type="NCBI Taxonomy" id="3055"/>
    <lineage>
        <taxon>Eukaryota</taxon>
        <taxon>Viridiplantae</taxon>
        <taxon>Chlorophyta</taxon>
        <taxon>core chlorophytes</taxon>
        <taxon>Chlorophyceae</taxon>
        <taxon>CS clade</taxon>
        <taxon>Chlamydomonadales</taxon>
        <taxon>Chlamydomonadaceae</taxon>
        <taxon>Chlamydomonas</taxon>
    </lineage>
</organism>
<feature type="region of interest" description="Disordered" evidence="6">
    <location>
        <begin position="1377"/>
        <end position="1424"/>
    </location>
</feature>
<evidence type="ECO:0000259" key="7">
    <source>
        <dbReference type="Pfam" id="PF03159"/>
    </source>
</evidence>
<evidence type="ECO:0000259" key="8">
    <source>
        <dbReference type="Pfam" id="PF17846"/>
    </source>
</evidence>
<feature type="compositionally biased region" description="Gly residues" evidence="6">
    <location>
        <begin position="1247"/>
        <end position="1256"/>
    </location>
</feature>
<dbReference type="GO" id="GO:0000956">
    <property type="term" value="P:nuclear-transcribed mRNA catabolic process"/>
    <property type="evidence" value="ECO:0000318"/>
    <property type="project" value="GO_Central"/>
</dbReference>
<dbReference type="OrthoDB" id="372487at2759"/>
<dbReference type="OMA" id="VASWPWF"/>
<dbReference type="Gene3D" id="2.170.260.40">
    <property type="match status" value="1"/>
</dbReference>
<comment type="similarity">
    <text evidence="1">Belongs to the 5'-3' exonuclease family. XRN2/RAT1 subfamily.</text>
</comment>